<feature type="region of interest" description="Disordered" evidence="5">
    <location>
        <begin position="1"/>
        <end position="24"/>
    </location>
</feature>
<accession>A0A9P5PK90</accession>
<feature type="compositionally biased region" description="Polar residues" evidence="5">
    <location>
        <begin position="7"/>
        <end position="24"/>
    </location>
</feature>
<evidence type="ECO:0000313" key="7">
    <source>
        <dbReference type="EMBL" id="KAF9063530.1"/>
    </source>
</evidence>
<proteinExistence type="predicted"/>
<keyword evidence="2" id="KW-0808">Transferase</keyword>
<dbReference type="EC" id="2.7.10.1" evidence="1"/>
<reference evidence="7" key="1">
    <citation type="submission" date="2020-11" db="EMBL/GenBank/DDBJ databases">
        <authorList>
            <consortium name="DOE Joint Genome Institute"/>
            <person name="Ahrendt S."/>
            <person name="Riley R."/>
            <person name="Andreopoulos W."/>
            <person name="Labutti K."/>
            <person name="Pangilinan J."/>
            <person name="Ruiz-Duenas F.J."/>
            <person name="Barrasa J.M."/>
            <person name="Sanchez-Garcia M."/>
            <person name="Camarero S."/>
            <person name="Miyauchi S."/>
            <person name="Serrano A."/>
            <person name="Linde D."/>
            <person name="Babiker R."/>
            <person name="Drula E."/>
            <person name="Ayuso-Fernandez I."/>
            <person name="Pacheco R."/>
            <person name="Padilla G."/>
            <person name="Ferreira P."/>
            <person name="Barriuso J."/>
            <person name="Kellner H."/>
            <person name="Castanera R."/>
            <person name="Alfaro M."/>
            <person name="Ramirez L."/>
            <person name="Pisabarro A.G."/>
            <person name="Kuo A."/>
            <person name="Tritt A."/>
            <person name="Lipzen A."/>
            <person name="He G."/>
            <person name="Yan M."/>
            <person name="Ng V."/>
            <person name="Cullen D."/>
            <person name="Martin F."/>
            <person name="Rosso M.-N."/>
            <person name="Henrissat B."/>
            <person name="Hibbett D."/>
            <person name="Martinez A.T."/>
            <person name="Grigoriev I.V."/>
        </authorList>
    </citation>
    <scope>NUCLEOTIDE SEQUENCE</scope>
    <source>
        <strain evidence="7">AH 40177</strain>
    </source>
</reference>
<feature type="region of interest" description="Disordered" evidence="5">
    <location>
        <begin position="77"/>
        <end position="159"/>
    </location>
</feature>
<keyword evidence="3" id="KW-0418">Kinase</keyword>
<dbReference type="Proteomes" id="UP000772434">
    <property type="component" value="Unassembled WGS sequence"/>
</dbReference>
<evidence type="ECO:0000313" key="8">
    <source>
        <dbReference type="Proteomes" id="UP000772434"/>
    </source>
</evidence>
<name>A0A9P5PK90_9AGAR</name>
<evidence type="ECO:0000256" key="2">
    <source>
        <dbReference type="ARBA" id="ARBA00022679"/>
    </source>
</evidence>
<sequence length="371" mass="39001">MERRHTTIPTNSNITSDLGNTQSHTFTPDSAQVLAGDQFTFTIEDSDGNSTMIEFASCKSSFYRNFAHELTPLEATAGCAGNDTTAGTSSSTTKITTTSASQKSSSTTSLPSTTHSVSSSTTHSVSSTTHSVSSTTHSIPSSTAHSVSSTTHSVPSSTIHSLNTHTTAIAGSPLLSSRSSTSSSSNIASPTLRPTSSSLQPAPSSISAISHRPSSNGALIGGIIGALLLLALLSLAAFWYTRRKLHAKKLALRRLATLTPVPFTAVSGTPVSGSALMLSPESRKNSNLKAELQHPIDASGTVIFEERLGGDERMRESVVPVISFEYDLELEPMDIMTMRRRIDLLLAENARLTGSIPPPSYPGSATAVDHV</sequence>
<dbReference type="Gene3D" id="6.10.250.2930">
    <property type="match status" value="1"/>
</dbReference>
<dbReference type="EMBL" id="JADNRY010000144">
    <property type="protein sequence ID" value="KAF9063530.1"/>
    <property type="molecule type" value="Genomic_DNA"/>
</dbReference>
<comment type="caution">
    <text evidence="7">The sequence shown here is derived from an EMBL/GenBank/DDBJ whole genome shotgun (WGS) entry which is preliminary data.</text>
</comment>
<feature type="compositionally biased region" description="Low complexity" evidence="5">
    <location>
        <begin position="84"/>
        <end position="159"/>
    </location>
</feature>
<protein>
    <recommendedName>
        <fullName evidence="1">receptor protein-tyrosine kinase</fullName>
        <ecNumber evidence="1">2.7.10.1</ecNumber>
    </recommendedName>
</protein>
<dbReference type="InterPro" id="IPR044912">
    <property type="entry name" value="Egfr_JX_dom"/>
</dbReference>
<gene>
    <name evidence="7" type="ORF">BDP27DRAFT_1367932</name>
</gene>
<feature type="region of interest" description="Disordered" evidence="5">
    <location>
        <begin position="173"/>
        <end position="210"/>
    </location>
</feature>
<evidence type="ECO:0000256" key="1">
    <source>
        <dbReference type="ARBA" id="ARBA00011902"/>
    </source>
</evidence>
<keyword evidence="6" id="KW-1133">Transmembrane helix</keyword>
<keyword evidence="4" id="KW-0829">Tyrosine-protein kinase</keyword>
<keyword evidence="8" id="KW-1185">Reference proteome</keyword>
<evidence type="ECO:0000256" key="6">
    <source>
        <dbReference type="SAM" id="Phobius"/>
    </source>
</evidence>
<organism evidence="7 8">
    <name type="scientific">Rhodocollybia butyracea</name>
    <dbReference type="NCBI Taxonomy" id="206335"/>
    <lineage>
        <taxon>Eukaryota</taxon>
        <taxon>Fungi</taxon>
        <taxon>Dikarya</taxon>
        <taxon>Basidiomycota</taxon>
        <taxon>Agaricomycotina</taxon>
        <taxon>Agaricomycetes</taxon>
        <taxon>Agaricomycetidae</taxon>
        <taxon>Agaricales</taxon>
        <taxon>Marasmiineae</taxon>
        <taxon>Omphalotaceae</taxon>
        <taxon>Rhodocollybia</taxon>
    </lineage>
</organism>
<dbReference type="GO" id="GO:0004714">
    <property type="term" value="F:transmembrane receptor protein tyrosine kinase activity"/>
    <property type="evidence" value="ECO:0007669"/>
    <property type="project" value="UniProtKB-EC"/>
</dbReference>
<evidence type="ECO:0000256" key="5">
    <source>
        <dbReference type="SAM" id="MobiDB-lite"/>
    </source>
</evidence>
<feature type="transmembrane region" description="Helical" evidence="6">
    <location>
        <begin position="218"/>
        <end position="240"/>
    </location>
</feature>
<keyword evidence="6" id="KW-0812">Transmembrane</keyword>
<evidence type="ECO:0000256" key="3">
    <source>
        <dbReference type="ARBA" id="ARBA00022777"/>
    </source>
</evidence>
<dbReference type="AlphaFoldDB" id="A0A9P5PK90"/>
<keyword evidence="6" id="KW-0472">Membrane</keyword>
<evidence type="ECO:0000256" key="4">
    <source>
        <dbReference type="ARBA" id="ARBA00023137"/>
    </source>
</evidence>